<sequence length="137" mass="16091">MPGALRRVMRELEQLSRTDLTVDLQHIEQALMELIARHARDMSDDQLREAVEDYIVNSMNEMRTGQRIRHRAAQDRFDRLEVMVRPYLEETGTLARDRHNRLSHMDAAVTHALDQLSDPETPIYDPRDPEPPREPRP</sequence>
<comment type="caution">
    <text evidence="2">The sequence shown here is derived from an EMBL/GenBank/DDBJ whole genome shotgun (WGS) entry which is preliminary data.</text>
</comment>
<accession>A0A2T0K326</accession>
<dbReference type="Proteomes" id="UP000239415">
    <property type="component" value="Unassembled WGS sequence"/>
</dbReference>
<feature type="compositionally biased region" description="Basic and acidic residues" evidence="1">
    <location>
        <begin position="125"/>
        <end position="137"/>
    </location>
</feature>
<proteinExistence type="predicted"/>
<feature type="region of interest" description="Disordered" evidence="1">
    <location>
        <begin position="114"/>
        <end position="137"/>
    </location>
</feature>
<name>A0A2T0K326_9ACTN</name>
<protein>
    <submittedName>
        <fullName evidence="2">Uncharacterized protein</fullName>
    </submittedName>
</protein>
<gene>
    <name evidence="2" type="ORF">CLV67_11625</name>
</gene>
<organism evidence="2 3">
    <name type="scientific">Actinoplanes italicus</name>
    <dbReference type="NCBI Taxonomy" id="113567"/>
    <lineage>
        <taxon>Bacteria</taxon>
        <taxon>Bacillati</taxon>
        <taxon>Actinomycetota</taxon>
        <taxon>Actinomycetes</taxon>
        <taxon>Micromonosporales</taxon>
        <taxon>Micromonosporaceae</taxon>
        <taxon>Actinoplanes</taxon>
    </lineage>
</organism>
<dbReference type="EMBL" id="PVMZ01000016">
    <property type="protein sequence ID" value="PRX17249.1"/>
    <property type="molecule type" value="Genomic_DNA"/>
</dbReference>
<evidence type="ECO:0000313" key="2">
    <source>
        <dbReference type="EMBL" id="PRX17249.1"/>
    </source>
</evidence>
<evidence type="ECO:0000256" key="1">
    <source>
        <dbReference type="SAM" id="MobiDB-lite"/>
    </source>
</evidence>
<dbReference type="AlphaFoldDB" id="A0A2T0K326"/>
<reference evidence="2 3" key="1">
    <citation type="submission" date="2018-03" db="EMBL/GenBank/DDBJ databases">
        <title>Genomic Encyclopedia of Archaeal and Bacterial Type Strains, Phase II (KMG-II): from individual species to whole genera.</title>
        <authorList>
            <person name="Goeker M."/>
        </authorList>
    </citation>
    <scope>NUCLEOTIDE SEQUENCE [LARGE SCALE GENOMIC DNA]</scope>
    <source>
        <strain evidence="2 3">DSM 43146</strain>
    </source>
</reference>
<evidence type="ECO:0000313" key="3">
    <source>
        <dbReference type="Proteomes" id="UP000239415"/>
    </source>
</evidence>
<keyword evidence="3" id="KW-1185">Reference proteome</keyword>